<keyword evidence="3 6" id="KW-0812">Transmembrane</keyword>
<dbReference type="GO" id="GO:0005886">
    <property type="term" value="C:plasma membrane"/>
    <property type="evidence" value="ECO:0007669"/>
    <property type="project" value="UniProtKB-SubCell"/>
</dbReference>
<proteinExistence type="predicted"/>
<gene>
    <name evidence="8" type="ordered locus">MSU_0028</name>
</gene>
<dbReference type="HOGENOM" id="CLU_043038_0_0_14"/>
<feature type="transmembrane region" description="Helical" evidence="6">
    <location>
        <begin position="127"/>
        <end position="145"/>
    </location>
</feature>
<name>F0QQ02_MYCSL</name>
<protein>
    <submittedName>
        <fullName evidence="8">Putative membrane protein, uncharacterized protein MG443-like protein</fullName>
    </submittedName>
</protein>
<dbReference type="InterPro" id="IPR015867">
    <property type="entry name" value="N-reg_PII/ATP_PRibTrfase_C"/>
</dbReference>
<keyword evidence="2" id="KW-1003">Cell membrane</keyword>
<dbReference type="InterPro" id="IPR019264">
    <property type="entry name" value="DUF2179"/>
</dbReference>
<keyword evidence="5 6" id="KW-0472">Membrane</keyword>
<feature type="transmembrane region" description="Helical" evidence="6">
    <location>
        <begin position="254"/>
        <end position="275"/>
    </location>
</feature>
<accession>F0QQ02</accession>
<evidence type="ECO:0000259" key="7">
    <source>
        <dbReference type="Pfam" id="PF10035"/>
    </source>
</evidence>
<feature type="domain" description="DUF2179" evidence="7">
    <location>
        <begin position="343"/>
        <end position="393"/>
    </location>
</feature>
<evidence type="ECO:0000256" key="2">
    <source>
        <dbReference type="ARBA" id="ARBA00022475"/>
    </source>
</evidence>
<dbReference type="PANTHER" id="PTHR33545:SF5">
    <property type="entry name" value="UPF0750 MEMBRANE PROTEIN YITT"/>
    <property type="match status" value="1"/>
</dbReference>
<evidence type="ECO:0000256" key="4">
    <source>
        <dbReference type="ARBA" id="ARBA00022989"/>
    </source>
</evidence>
<keyword evidence="4 6" id="KW-1133">Transmembrane helix</keyword>
<evidence type="ECO:0000313" key="9">
    <source>
        <dbReference type="Proteomes" id="UP000007484"/>
    </source>
</evidence>
<dbReference type="KEGG" id="mss:MSU_0028"/>
<comment type="subcellular location">
    <subcellularLocation>
        <location evidence="1">Cell membrane</location>
        <topology evidence="1">Multi-pass membrane protein</topology>
    </subcellularLocation>
</comment>
<dbReference type="STRING" id="768700.MSU_0028"/>
<evidence type="ECO:0000256" key="1">
    <source>
        <dbReference type="ARBA" id="ARBA00004651"/>
    </source>
</evidence>
<sequence length="401" mass="45395">MSSFNTSYSSADKLASIDTRKLTFKTTGGLSFQYFWSLKDQKTKILLVLMLSVFSGCLSFFFVEKVGIYSPGMFSIWQSIARLARSQMDQNKSHVVYILFFWVFNSIMNIVLAICTCKAIGKDMTKLSILFIVGSTITGLILTNLPQSWGLKDFFLFSNPFGNYKGCQQQVQQEAGKSAQFLQWEAIAGGTEKSNGTPNSNGVIVLFIYAIVYSILNSLMTSLLYALGGCGGGVDWIIFYLFKKKSYFANKLIFYTGLFLSFSSYTIGSYLPWALSGNGNNGGFSSFITNFFSPLFFALLSSIFVKKFIFTVFYPRFKFINVKIFTTMWLDIRKELIERKFPHSFTIVPSYGSYSLRSQTQLEFVCLLIELQELIQIIRKIDKNCFICSLPIKSLNARIGI</sequence>
<evidence type="ECO:0000256" key="6">
    <source>
        <dbReference type="SAM" id="Phobius"/>
    </source>
</evidence>
<feature type="transmembrane region" description="Helical" evidence="6">
    <location>
        <begin position="199"/>
        <end position="216"/>
    </location>
</feature>
<dbReference type="Proteomes" id="UP000007484">
    <property type="component" value="Chromosome"/>
</dbReference>
<dbReference type="InterPro" id="IPR051461">
    <property type="entry name" value="UPF0750_membrane"/>
</dbReference>
<evidence type="ECO:0000313" key="8">
    <source>
        <dbReference type="EMBL" id="ADX97572.1"/>
    </source>
</evidence>
<dbReference type="EMBL" id="CP002525">
    <property type="protein sequence ID" value="ADX97572.1"/>
    <property type="molecule type" value="Genomic_DNA"/>
</dbReference>
<feature type="transmembrane region" description="Helical" evidence="6">
    <location>
        <begin position="96"/>
        <end position="121"/>
    </location>
</feature>
<reference evidence="8 9" key="1">
    <citation type="journal article" date="2011" name="J. Bacteriol.">
        <title>Complete genome sequences of two hemotropic Mycoplasmas, Mycoplasma haemofelis strain Ohio2 and Mycoplasma suis strain Illinois.</title>
        <authorList>
            <person name="Messick J.B."/>
            <person name="Santos A.P."/>
            <person name="Guimaraes A.M."/>
        </authorList>
    </citation>
    <scope>NUCLEOTIDE SEQUENCE [LARGE SCALE GENOMIC DNA]</scope>
    <source>
        <strain evidence="8 9">Illinois</strain>
    </source>
</reference>
<dbReference type="RefSeq" id="WP_013609554.1">
    <property type="nucleotide sequence ID" value="NC_015155.1"/>
</dbReference>
<feature type="transmembrane region" description="Helical" evidence="6">
    <location>
        <begin position="45"/>
        <end position="62"/>
    </location>
</feature>
<dbReference type="Gene3D" id="3.30.70.120">
    <property type="match status" value="1"/>
</dbReference>
<dbReference type="AlphaFoldDB" id="F0QQ02"/>
<keyword evidence="9" id="KW-1185">Reference proteome</keyword>
<evidence type="ECO:0000256" key="5">
    <source>
        <dbReference type="ARBA" id="ARBA00023136"/>
    </source>
</evidence>
<dbReference type="PANTHER" id="PTHR33545">
    <property type="entry name" value="UPF0750 MEMBRANE PROTEIN YITT-RELATED"/>
    <property type="match status" value="1"/>
</dbReference>
<evidence type="ECO:0000256" key="3">
    <source>
        <dbReference type="ARBA" id="ARBA00022692"/>
    </source>
</evidence>
<organism evidence="8 9">
    <name type="scientific">Mycoplasma suis (strain Illinois)</name>
    <dbReference type="NCBI Taxonomy" id="768700"/>
    <lineage>
        <taxon>Bacteria</taxon>
        <taxon>Bacillati</taxon>
        <taxon>Mycoplasmatota</taxon>
        <taxon>Mollicutes</taxon>
        <taxon>Mycoplasmataceae</taxon>
        <taxon>Mycoplasma</taxon>
    </lineage>
</organism>
<dbReference type="Pfam" id="PF10035">
    <property type="entry name" value="DUF2179"/>
    <property type="match status" value="1"/>
</dbReference>